<dbReference type="GO" id="GO:0005886">
    <property type="term" value="C:plasma membrane"/>
    <property type="evidence" value="ECO:0007669"/>
    <property type="project" value="UniProtKB-SubCell"/>
</dbReference>
<keyword evidence="5 8" id="KW-0812">Transmembrane</keyword>
<dbReference type="Pfam" id="PF13347">
    <property type="entry name" value="MFS_2"/>
    <property type="match status" value="1"/>
</dbReference>
<evidence type="ECO:0000313" key="10">
    <source>
        <dbReference type="Proteomes" id="UP000035268"/>
    </source>
</evidence>
<dbReference type="PATRIC" id="fig|1609981.3.peg.1982"/>
<evidence type="ECO:0000256" key="2">
    <source>
        <dbReference type="ARBA" id="ARBA00009617"/>
    </source>
</evidence>
<feature type="transmembrane region" description="Helical" evidence="8">
    <location>
        <begin position="242"/>
        <end position="265"/>
    </location>
</feature>
<dbReference type="InterPro" id="IPR039672">
    <property type="entry name" value="MFS_2"/>
</dbReference>
<feature type="transmembrane region" description="Helical" evidence="8">
    <location>
        <begin position="157"/>
        <end position="177"/>
    </location>
</feature>
<dbReference type="GO" id="GO:0006814">
    <property type="term" value="P:sodium ion transport"/>
    <property type="evidence" value="ECO:0007669"/>
    <property type="project" value="InterPro"/>
</dbReference>
<keyword evidence="10" id="KW-1185">Reference proteome</keyword>
<feature type="transmembrane region" description="Helical" evidence="8">
    <location>
        <begin position="285"/>
        <end position="305"/>
    </location>
</feature>
<dbReference type="Gene3D" id="1.20.1250.20">
    <property type="entry name" value="MFS general substrate transporter like domains"/>
    <property type="match status" value="2"/>
</dbReference>
<evidence type="ECO:0000256" key="7">
    <source>
        <dbReference type="ARBA" id="ARBA00023136"/>
    </source>
</evidence>
<protein>
    <submittedName>
        <fullName evidence="9">Na+/melibiose symporter-like transporter</fullName>
    </submittedName>
</protein>
<feature type="transmembrane region" description="Helical" evidence="8">
    <location>
        <begin position="384"/>
        <end position="404"/>
    </location>
</feature>
<dbReference type="KEGG" id="vbl:L21SP4_01909"/>
<keyword evidence="4" id="KW-1003">Cell membrane</keyword>
<organism evidence="9 10">
    <name type="scientific">Kiritimatiella glycovorans</name>
    <dbReference type="NCBI Taxonomy" id="1307763"/>
    <lineage>
        <taxon>Bacteria</taxon>
        <taxon>Pseudomonadati</taxon>
        <taxon>Kiritimatiellota</taxon>
        <taxon>Kiritimatiellia</taxon>
        <taxon>Kiritimatiellales</taxon>
        <taxon>Kiritimatiellaceae</taxon>
        <taxon>Kiritimatiella</taxon>
    </lineage>
</organism>
<feature type="transmembrane region" description="Helical" evidence="8">
    <location>
        <begin position="120"/>
        <end position="145"/>
    </location>
</feature>
<comment type="similarity">
    <text evidence="2">Belongs to the sodium:galactoside symporter (TC 2.A.2) family.</text>
</comment>
<reference evidence="10" key="1">
    <citation type="submission" date="2015-02" db="EMBL/GenBank/DDBJ databases">
        <title>Description and complete genome sequence of the first cultured representative of the subdivision 5 of the Verrucomicrobia phylum.</title>
        <authorList>
            <person name="Spring S."/>
            <person name="Bunk B."/>
            <person name="Sproer C."/>
            <person name="Klenk H.-P."/>
        </authorList>
    </citation>
    <scope>NUCLEOTIDE SEQUENCE [LARGE SCALE GENOMIC DNA]</scope>
    <source>
        <strain evidence="10">L21-Fru-AB</strain>
    </source>
</reference>
<feature type="transmembrane region" description="Helical" evidence="8">
    <location>
        <begin position="312"/>
        <end position="333"/>
    </location>
</feature>
<evidence type="ECO:0000256" key="4">
    <source>
        <dbReference type="ARBA" id="ARBA00022475"/>
    </source>
</evidence>
<evidence type="ECO:0000256" key="5">
    <source>
        <dbReference type="ARBA" id="ARBA00022692"/>
    </source>
</evidence>
<dbReference type="PANTHER" id="PTHR11328:SF24">
    <property type="entry name" value="MAJOR FACILITATOR SUPERFAMILY (MFS) PROFILE DOMAIN-CONTAINING PROTEIN"/>
    <property type="match status" value="1"/>
</dbReference>
<evidence type="ECO:0000256" key="3">
    <source>
        <dbReference type="ARBA" id="ARBA00022448"/>
    </source>
</evidence>
<evidence type="ECO:0000313" key="9">
    <source>
        <dbReference type="EMBL" id="AKJ65144.1"/>
    </source>
</evidence>
<name>A0A0G3ELV5_9BACT</name>
<feature type="transmembrane region" description="Helical" evidence="8">
    <location>
        <begin position="197"/>
        <end position="215"/>
    </location>
</feature>
<feature type="transmembrane region" description="Helical" evidence="8">
    <location>
        <begin position="339"/>
        <end position="363"/>
    </location>
</feature>
<proteinExistence type="inferred from homology"/>
<sequence length="477" mass="53251">MSKTARQSGAGEALPTIGEKMSYGLGAVSDVIMANVVFQLAMPLYNVELKVPATLVGLAVSLPRLWDAFTDPFMGNISDNTRTRWGRRRPYLVAGGILAGLFCALMWMPPRDWSEMQLFWYFLVASLLFFTAYTVFSVPFNALGYEMTSDYDERTSVMSYKTFFMNIGSALFLPWLWKMMNMPMFGKDPIEGARNVGILIGVMVMIFAFLPAWLCREKARGQSQSKIPFFHALAVTFRNRHFLMLASIVFTVIMGIFLVFPLILYLNLACIYDGDKDAASQMFGLYNTVYGVLGIVSVPLINYASRKLGKRITLVAGLCIISFGFVISPLLFSRDIPELQLIFPVLASPSLGCVWILTASMLADICDLDELNTGLRREGMYGSVFTWLVKAGLAAVMALSGFIIDWSGYNPDQAMQGVQTQMFLRGFFALVPLAFLVAALLLTLRFPLTRERVSEIQLELARRKSEQEGDPQLQGNV</sequence>
<evidence type="ECO:0000256" key="1">
    <source>
        <dbReference type="ARBA" id="ARBA00004651"/>
    </source>
</evidence>
<feature type="transmembrane region" description="Helical" evidence="8">
    <location>
        <begin position="90"/>
        <end position="108"/>
    </location>
</feature>
<dbReference type="GO" id="GO:0015293">
    <property type="term" value="F:symporter activity"/>
    <property type="evidence" value="ECO:0007669"/>
    <property type="project" value="InterPro"/>
</dbReference>
<dbReference type="CDD" id="cd17332">
    <property type="entry name" value="MFS_MelB_like"/>
    <property type="match status" value="1"/>
</dbReference>
<dbReference type="InterPro" id="IPR018043">
    <property type="entry name" value="Na/Gal_symport_CS"/>
</dbReference>
<evidence type="ECO:0000256" key="6">
    <source>
        <dbReference type="ARBA" id="ARBA00022989"/>
    </source>
</evidence>
<keyword evidence="6 8" id="KW-1133">Transmembrane helix</keyword>
<dbReference type="STRING" id="1307763.L21SP4_01909"/>
<keyword evidence="7 8" id="KW-0472">Membrane</keyword>
<dbReference type="InterPro" id="IPR036259">
    <property type="entry name" value="MFS_trans_sf"/>
</dbReference>
<dbReference type="GO" id="GO:0008643">
    <property type="term" value="P:carbohydrate transport"/>
    <property type="evidence" value="ECO:0007669"/>
    <property type="project" value="InterPro"/>
</dbReference>
<dbReference type="Proteomes" id="UP000035268">
    <property type="component" value="Chromosome"/>
</dbReference>
<dbReference type="AlphaFoldDB" id="A0A0G3ELV5"/>
<dbReference type="PROSITE" id="PS00872">
    <property type="entry name" value="NA_GALACTOSIDE_SYMP"/>
    <property type="match status" value="1"/>
</dbReference>
<dbReference type="SUPFAM" id="SSF103473">
    <property type="entry name" value="MFS general substrate transporter"/>
    <property type="match status" value="1"/>
</dbReference>
<dbReference type="PANTHER" id="PTHR11328">
    <property type="entry name" value="MAJOR FACILITATOR SUPERFAMILY DOMAIN-CONTAINING PROTEIN"/>
    <property type="match status" value="1"/>
</dbReference>
<accession>A0A0G3ELV5</accession>
<gene>
    <name evidence="9" type="ORF">L21SP4_01909</name>
</gene>
<reference evidence="9 10" key="2">
    <citation type="journal article" date="2016" name="ISME J.">
        <title>Characterization of the first cultured representative of Verrucomicrobia subdivision 5 indicates the proposal of a novel phylum.</title>
        <authorList>
            <person name="Spring S."/>
            <person name="Bunk B."/>
            <person name="Sproer C."/>
            <person name="Schumann P."/>
            <person name="Rohde M."/>
            <person name="Tindall B.J."/>
            <person name="Klenk H.P."/>
        </authorList>
    </citation>
    <scope>NUCLEOTIDE SEQUENCE [LARGE SCALE GENOMIC DNA]</scope>
    <source>
        <strain evidence="9 10">L21-Fru-AB</strain>
    </source>
</reference>
<feature type="transmembrane region" description="Helical" evidence="8">
    <location>
        <begin position="424"/>
        <end position="444"/>
    </location>
</feature>
<evidence type="ECO:0000256" key="8">
    <source>
        <dbReference type="SAM" id="Phobius"/>
    </source>
</evidence>
<dbReference type="EMBL" id="CP010904">
    <property type="protein sequence ID" value="AKJ65144.1"/>
    <property type="molecule type" value="Genomic_DNA"/>
</dbReference>
<keyword evidence="3" id="KW-0813">Transport</keyword>
<comment type="subcellular location">
    <subcellularLocation>
        <location evidence="1">Cell membrane</location>
        <topology evidence="1">Multi-pass membrane protein</topology>
    </subcellularLocation>
</comment>